<dbReference type="InterPro" id="IPR036388">
    <property type="entry name" value="WH-like_DNA-bd_sf"/>
</dbReference>
<keyword evidence="2" id="KW-0805">Transcription regulation</keyword>
<dbReference type="EMBL" id="VIWP01000008">
    <property type="protein sequence ID" value="TWF49377.1"/>
    <property type="molecule type" value="Genomic_DNA"/>
</dbReference>
<dbReference type="AlphaFoldDB" id="A0A561QG87"/>
<dbReference type="PROSITE" id="PS50931">
    <property type="entry name" value="HTH_LYSR"/>
    <property type="match status" value="1"/>
</dbReference>
<dbReference type="GO" id="GO:0005829">
    <property type="term" value="C:cytosol"/>
    <property type="evidence" value="ECO:0007669"/>
    <property type="project" value="TreeGrafter"/>
</dbReference>
<reference evidence="6 7" key="1">
    <citation type="submission" date="2019-06" db="EMBL/GenBank/DDBJ databases">
        <title>Sorghum-associated microbial communities from plants grown in Nebraska, USA.</title>
        <authorList>
            <person name="Schachtman D."/>
        </authorList>
    </citation>
    <scope>NUCLEOTIDE SEQUENCE [LARGE SCALE GENOMIC DNA]</scope>
    <source>
        <strain evidence="6 7">1225</strain>
    </source>
</reference>
<dbReference type="OrthoDB" id="5297263at2"/>
<keyword evidence="4" id="KW-0804">Transcription</keyword>
<accession>A0A561QG87</accession>
<dbReference type="InterPro" id="IPR050950">
    <property type="entry name" value="HTH-type_LysR_regulators"/>
</dbReference>
<evidence type="ECO:0000256" key="3">
    <source>
        <dbReference type="ARBA" id="ARBA00023125"/>
    </source>
</evidence>
<dbReference type="PANTHER" id="PTHR30419">
    <property type="entry name" value="HTH-TYPE TRANSCRIPTIONAL REGULATOR YBHD"/>
    <property type="match status" value="1"/>
</dbReference>
<gene>
    <name evidence="6" type="ORF">FHW37_10847</name>
</gene>
<dbReference type="RefSeq" id="WP_145641370.1">
    <property type="nucleotide sequence ID" value="NZ_VIWP01000008.1"/>
</dbReference>
<proteinExistence type="inferred from homology"/>
<organism evidence="6 7">
    <name type="scientific">Neorhizobium alkalisoli</name>
    <dbReference type="NCBI Taxonomy" id="528178"/>
    <lineage>
        <taxon>Bacteria</taxon>
        <taxon>Pseudomonadati</taxon>
        <taxon>Pseudomonadota</taxon>
        <taxon>Alphaproteobacteria</taxon>
        <taxon>Hyphomicrobiales</taxon>
        <taxon>Rhizobiaceae</taxon>
        <taxon>Rhizobium/Agrobacterium group</taxon>
        <taxon>Neorhizobium</taxon>
    </lineage>
</organism>
<dbReference type="GO" id="GO:0003677">
    <property type="term" value="F:DNA binding"/>
    <property type="evidence" value="ECO:0007669"/>
    <property type="project" value="UniProtKB-KW"/>
</dbReference>
<comment type="similarity">
    <text evidence="1">Belongs to the LysR transcriptional regulatory family.</text>
</comment>
<keyword evidence="7" id="KW-1185">Reference proteome</keyword>
<comment type="caution">
    <text evidence="6">The sequence shown here is derived from an EMBL/GenBank/DDBJ whole genome shotgun (WGS) entry which is preliminary data.</text>
</comment>
<dbReference type="Pfam" id="PF03466">
    <property type="entry name" value="LysR_substrate"/>
    <property type="match status" value="1"/>
</dbReference>
<evidence type="ECO:0000259" key="5">
    <source>
        <dbReference type="PROSITE" id="PS50931"/>
    </source>
</evidence>
<evidence type="ECO:0000313" key="6">
    <source>
        <dbReference type="EMBL" id="TWF49377.1"/>
    </source>
</evidence>
<dbReference type="Proteomes" id="UP000320653">
    <property type="component" value="Unassembled WGS sequence"/>
</dbReference>
<evidence type="ECO:0000256" key="1">
    <source>
        <dbReference type="ARBA" id="ARBA00009437"/>
    </source>
</evidence>
<dbReference type="SUPFAM" id="SSF46785">
    <property type="entry name" value="Winged helix' DNA-binding domain"/>
    <property type="match status" value="1"/>
</dbReference>
<dbReference type="GO" id="GO:0003700">
    <property type="term" value="F:DNA-binding transcription factor activity"/>
    <property type="evidence" value="ECO:0007669"/>
    <property type="project" value="InterPro"/>
</dbReference>
<evidence type="ECO:0000256" key="2">
    <source>
        <dbReference type="ARBA" id="ARBA00023015"/>
    </source>
</evidence>
<dbReference type="PANTHER" id="PTHR30419:SF2">
    <property type="entry name" value="LYSR FAMILY TRANSCRIPTIONAL REGULATOR"/>
    <property type="match status" value="1"/>
</dbReference>
<dbReference type="InterPro" id="IPR005119">
    <property type="entry name" value="LysR_subst-bd"/>
</dbReference>
<sequence>MRHLTSLRYIDAVAKAGSIRGAAETLSITSTALNRRILAIEEELGVPIFERLAHGVRLSSAGEVLIHHIRHQLSDMERVRSQIADLSGVRRGHVSIACSQALLPHFLPTQIALYRKEHPGVTFGVHVRDRQAAEQALVDHAADIAIVFEPVRLADFMTVIRVSQPVHAIMAAGHPLAEKPEVRLSECLRYPISLPTAPYGVRHLLDIAVQGRSMRLEPVVQSDSFEFLRNHAVAENIVSFQIPIGLGDQTTTGDIVSRPVDKRDVPSGILYMGQLKGRALPVAAARFSAQLSHALATQFEVS</sequence>
<keyword evidence="3 6" id="KW-0238">DNA-binding</keyword>
<evidence type="ECO:0000256" key="4">
    <source>
        <dbReference type="ARBA" id="ARBA00023163"/>
    </source>
</evidence>
<dbReference type="Gene3D" id="3.40.190.290">
    <property type="match status" value="1"/>
</dbReference>
<feature type="domain" description="HTH lysR-type" evidence="5">
    <location>
        <begin position="1"/>
        <end position="59"/>
    </location>
</feature>
<dbReference type="SUPFAM" id="SSF53850">
    <property type="entry name" value="Periplasmic binding protein-like II"/>
    <property type="match status" value="1"/>
</dbReference>
<dbReference type="InterPro" id="IPR000847">
    <property type="entry name" value="LysR_HTH_N"/>
</dbReference>
<name>A0A561QG87_9HYPH</name>
<evidence type="ECO:0000313" key="7">
    <source>
        <dbReference type="Proteomes" id="UP000320653"/>
    </source>
</evidence>
<dbReference type="InterPro" id="IPR036390">
    <property type="entry name" value="WH_DNA-bd_sf"/>
</dbReference>
<protein>
    <submittedName>
        <fullName evidence="6">DNA-binding transcriptional LysR family regulator</fullName>
    </submittedName>
</protein>
<dbReference type="Pfam" id="PF00126">
    <property type="entry name" value="HTH_1"/>
    <property type="match status" value="1"/>
</dbReference>
<dbReference type="Gene3D" id="1.10.10.10">
    <property type="entry name" value="Winged helix-like DNA-binding domain superfamily/Winged helix DNA-binding domain"/>
    <property type="match status" value="1"/>
</dbReference>